<reference evidence="3" key="1">
    <citation type="submission" date="2021-02" db="EMBL/GenBank/DDBJ databases">
        <authorList>
            <person name="Nowell W R."/>
        </authorList>
    </citation>
    <scope>NUCLEOTIDE SEQUENCE</scope>
</reference>
<dbReference type="InterPro" id="IPR001767">
    <property type="entry name" value="Hedgehog_Hint"/>
</dbReference>
<protein>
    <recommendedName>
        <fullName evidence="2">Hedgehog protein Hint domain-containing protein</fullName>
    </recommendedName>
</protein>
<evidence type="ECO:0000256" key="1">
    <source>
        <dbReference type="SAM" id="SignalP"/>
    </source>
</evidence>
<evidence type="ECO:0000259" key="2">
    <source>
        <dbReference type="Pfam" id="PF01079"/>
    </source>
</evidence>
<dbReference type="Pfam" id="PF01079">
    <property type="entry name" value="Hint"/>
    <property type="match status" value="1"/>
</dbReference>
<sequence length="102" mass="11533">MYSKMNISYIILIGFIILLYIDSSASDHDDDHHDGGSKCFSGDSLIQLSNGEYKEIGNLQSGDEITTIDQSKIISTEMIMMLDKQISKQGILFIIIKNYMYI</sequence>
<feature type="domain" description="Hedgehog protein Hint" evidence="2">
    <location>
        <begin position="37"/>
        <end position="89"/>
    </location>
</feature>
<dbReference type="AlphaFoldDB" id="A0A820DMN0"/>
<dbReference type="Proteomes" id="UP000663823">
    <property type="component" value="Unassembled WGS sequence"/>
</dbReference>
<gene>
    <name evidence="3" type="ORF">OTI717_LOCUS39873</name>
</gene>
<dbReference type="GO" id="GO:0016540">
    <property type="term" value="P:protein autoprocessing"/>
    <property type="evidence" value="ECO:0007669"/>
    <property type="project" value="InterPro"/>
</dbReference>
<dbReference type="SUPFAM" id="SSF51294">
    <property type="entry name" value="Hedgehog/intein (Hint) domain"/>
    <property type="match status" value="1"/>
</dbReference>
<name>A0A820DMN0_9BILA</name>
<accession>A0A820DMN0</accession>
<comment type="caution">
    <text evidence="3">The sequence shown here is derived from an EMBL/GenBank/DDBJ whole genome shotgun (WGS) entry which is preliminary data.</text>
</comment>
<proteinExistence type="predicted"/>
<dbReference type="Gene3D" id="2.170.16.10">
    <property type="entry name" value="Hedgehog/Intein (Hint) domain"/>
    <property type="match status" value="1"/>
</dbReference>
<feature type="chain" id="PRO_5032321574" description="Hedgehog protein Hint domain-containing protein" evidence="1">
    <location>
        <begin position="27"/>
        <end position="102"/>
    </location>
</feature>
<dbReference type="InterPro" id="IPR036844">
    <property type="entry name" value="Hint_dom_sf"/>
</dbReference>
<organism evidence="3 4">
    <name type="scientific">Rotaria sordida</name>
    <dbReference type="NCBI Taxonomy" id="392033"/>
    <lineage>
        <taxon>Eukaryota</taxon>
        <taxon>Metazoa</taxon>
        <taxon>Spiralia</taxon>
        <taxon>Gnathifera</taxon>
        <taxon>Rotifera</taxon>
        <taxon>Eurotatoria</taxon>
        <taxon>Bdelloidea</taxon>
        <taxon>Philodinida</taxon>
        <taxon>Philodinidae</taxon>
        <taxon>Rotaria</taxon>
    </lineage>
</organism>
<dbReference type="EMBL" id="CAJOAX010028416">
    <property type="protein sequence ID" value="CAF4234884.1"/>
    <property type="molecule type" value="Genomic_DNA"/>
</dbReference>
<evidence type="ECO:0000313" key="3">
    <source>
        <dbReference type="EMBL" id="CAF4234884.1"/>
    </source>
</evidence>
<evidence type="ECO:0000313" key="4">
    <source>
        <dbReference type="Proteomes" id="UP000663823"/>
    </source>
</evidence>
<feature type="signal peptide" evidence="1">
    <location>
        <begin position="1"/>
        <end position="26"/>
    </location>
</feature>
<keyword evidence="1" id="KW-0732">Signal</keyword>